<reference evidence="2 3" key="1">
    <citation type="submission" date="2018-12" db="EMBL/GenBank/DDBJ databases">
        <authorList>
            <person name="Kartti S."/>
            <person name="Manni A."/>
            <person name="Chemao El Fihri M.W."/>
            <person name="Laamarti M."/>
            <person name="Temsamani L."/>
            <person name="El Jamali J.E."/>
            <person name="Ouadghiri M."/>
            <person name="Ibrahimi A."/>
            <person name="Filati-Maltouf A."/>
        </authorList>
    </citation>
    <scope>NUCLEOTIDE SEQUENCE [LARGE SCALE GENOMIC DNA]</scope>
    <source>
        <strain evidence="2 3">MDMC339</strain>
    </source>
</reference>
<feature type="domain" description="Beta-lactamase hydrolase-like protein phosphatase-like" evidence="1">
    <location>
        <begin position="3"/>
        <end position="108"/>
    </location>
</feature>
<dbReference type="EMBL" id="RXLZ01000013">
    <property type="protein sequence ID" value="RTQ90522.1"/>
    <property type="molecule type" value="Genomic_DNA"/>
</dbReference>
<dbReference type="Gene3D" id="3.90.190.10">
    <property type="entry name" value="Protein tyrosine phosphatase superfamily"/>
    <property type="match status" value="1"/>
</dbReference>
<gene>
    <name evidence="2" type="ORF">EKL94_06300</name>
</gene>
<dbReference type="NCBIfam" id="TIGR01244">
    <property type="entry name" value="TIGR01244 family sulfur transferase"/>
    <property type="match status" value="1"/>
</dbReference>
<sequence length="145" mass="15487">MNLKPLSASLKVSGQLLPKDIESLKEQGVASVICNRPDNEQPEQPSHHALHDACHQAGMQFAYLPVVSGVISDDQVHTFAKLMEALPRPVAAYCRTGTRVAMLWALSEVVHNGAAFAHVLSVASDAGYDLSSIATRLQQGPASSD</sequence>
<dbReference type="SUPFAM" id="SSF52799">
    <property type="entry name" value="(Phosphotyrosine protein) phosphatases II"/>
    <property type="match status" value="1"/>
</dbReference>
<dbReference type="GO" id="GO:0016787">
    <property type="term" value="F:hydrolase activity"/>
    <property type="evidence" value="ECO:0007669"/>
    <property type="project" value="InterPro"/>
</dbReference>
<evidence type="ECO:0000259" key="1">
    <source>
        <dbReference type="Pfam" id="PF04273"/>
    </source>
</evidence>
<dbReference type="AlphaFoldDB" id="A0A3S0JT03"/>
<dbReference type="Proteomes" id="UP000271705">
    <property type="component" value="Unassembled WGS sequence"/>
</dbReference>
<dbReference type="InterPro" id="IPR005939">
    <property type="entry name" value="BLH_phosphatase-like"/>
</dbReference>
<proteinExistence type="predicted"/>
<evidence type="ECO:0000313" key="2">
    <source>
        <dbReference type="EMBL" id="RTQ90522.1"/>
    </source>
</evidence>
<name>A0A3S0JT03_STEMA</name>
<comment type="caution">
    <text evidence="2">The sequence shown here is derived from an EMBL/GenBank/DDBJ whole genome shotgun (WGS) entry which is preliminary data.</text>
</comment>
<accession>A0A3S0JT03</accession>
<protein>
    <submittedName>
        <fullName evidence="2">TIGR01244 family phosphatase</fullName>
    </submittedName>
</protein>
<dbReference type="InterPro" id="IPR029021">
    <property type="entry name" value="Prot-tyrosine_phosphatase-like"/>
</dbReference>
<dbReference type="RefSeq" id="WP_126928431.1">
    <property type="nucleotide sequence ID" value="NZ_RXLZ01000013.1"/>
</dbReference>
<organism evidence="2 3">
    <name type="scientific">Stenotrophomonas maltophilia</name>
    <name type="common">Pseudomonas maltophilia</name>
    <name type="synonym">Xanthomonas maltophilia</name>
    <dbReference type="NCBI Taxonomy" id="40324"/>
    <lineage>
        <taxon>Bacteria</taxon>
        <taxon>Pseudomonadati</taxon>
        <taxon>Pseudomonadota</taxon>
        <taxon>Gammaproteobacteria</taxon>
        <taxon>Lysobacterales</taxon>
        <taxon>Lysobacteraceae</taxon>
        <taxon>Stenotrophomonas</taxon>
        <taxon>Stenotrophomonas maltophilia group</taxon>
    </lineage>
</organism>
<dbReference type="Pfam" id="PF04273">
    <property type="entry name" value="BLH_phosphatase"/>
    <property type="match status" value="1"/>
</dbReference>
<evidence type="ECO:0000313" key="3">
    <source>
        <dbReference type="Proteomes" id="UP000271705"/>
    </source>
</evidence>
<dbReference type="CDD" id="cd14503">
    <property type="entry name" value="PTP-bact"/>
    <property type="match status" value="1"/>
</dbReference>